<proteinExistence type="predicted"/>
<sequence>MIVGQCHPELTRAEEYRATINKTLRESKLRWCEAKELSSTDFRKHDIVFLDRFLDENTFLKLYTATNMMILPYLHMEQISSGILADTLGSGRVAITTKFMYALELINPRNPDQKGVIIDPHARGILVDPGESSVDQIAQGIDYLVFNREERLEMENRARMRGHGMRWDNSAWRLVQHLEFLREKREMVTGRGRLFKREKEGSIYEEKNSQLLNKE</sequence>
<reference evidence="1 2" key="1">
    <citation type="submission" date="2019-03" db="EMBL/GenBank/DDBJ databases">
        <title>Metabolic potential of uncultured bacteria and archaea associated with petroleum seepage in deep-sea sediments.</title>
        <authorList>
            <person name="Dong X."/>
            <person name="Hubert C."/>
        </authorList>
    </citation>
    <scope>NUCLEOTIDE SEQUENCE [LARGE SCALE GENOMIC DNA]</scope>
    <source>
        <strain evidence="1">E29_bin52</strain>
    </source>
</reference>
<protein>
    <recommendedName>
        <fullName evidence="3">Glycosyltransferase family 1 protein</fullName>
    </recommendedName>
</protein>
<comment type="caution">
    <text evidence="1">The sequence shown here is derived from an EMBL/GenBank/DDBJ whole genome shotgun (WGS) entry which is preliminary data.</text>
</comment>
<dbReference type="Proteomes" id="UP000319130">
    <property type="component" value="Unassembled WGS sequence"/>
</dbReference>
<accession>A0A523WD84</accession>
<organism evidence="1 2">
    <name type="scientific">Aerophobetes bacterium</name>
    <dbReference type="NCBI Taxonomy" id="2030807"/>
    <lineage>
        <taxon>Bacteria</taxon>
        <taxon>Candidatus Aerophobota</taxon>
    </lineage>
</organism>
<dbReference type="Gene3D" id="3.40.50.2000">
    <property type="entry name" value="Glycogen Phosphorylase B"/>
    <property type="match status" value="1"/>
</dbReference>
<dbReference type="AlphaFoldDB" id="A0A523WD84"/>
<evidence type="ECO:0000313" key="2">
    <source>
        <dbReference type="Proteomes" id="UP000319130"/>
    </source>
</evidence>
<gene>
    <name evidence="1" type="ORF">E3J48_00360</name>
</gene>
<dbReference type="SUPFAM" id="SSF53756">
    <property type="entry name" value="UDP-Glycosyltransferase/glycogen phosphorylase"/>
    <property type="match status" value="1"/>
</dbReference>
<evidence type="ECO:0008006" key="3">
    <source>
        <dbReference type="Google" id="ProtNLM"/>
    </source>
</evidence>
<name>A0A523WD84_UNCAE</name>
<evidence type="ECO:0000313" key="1">
    <source>
        <dbReference type="EMBL" id="TET64972.1"/>
    </source>
</evidence>
<dbReference type="EMBL" id="SOIZ01000017">
    <property type="protein sequence ID" value="TET64972.1"/>
    <property type="molecule type" value="Genomic_DNA"/>
</dbReference>